<evidence type="ECO:0000313" key="2">
    <source>
        <dbReference type="Proteomes" id="UP000199729"/>
    </source>
</evidence>
<keyword evidence="2" id="KW-1185">Reference proteome</keyword>
<evidence type="ECO:0000313" key="1">
    <source>
        <dbReference type="EMBL" id="ASM78173.1"/>
    </source>
</evidence>
<gene>
    <name evidence="1" type="ORF">VITFI_CDS2395</name>
</gene>
<dbReference type="EMBL" id="CP022423">
    <property type="protein sequence ID" value="ASM78173.1"/>
    <property type="molecule type" value="Genomic_DNA"/>
</dbReference>
<name>A0A221KH65_VITFI</name>
<dbReference type="RefSeq" id="WP_089417142.1">
    <property type="nucleotide sequence ID" value="NZ_CP022423.1"/>
</dbReference>
<proteinExistence type="predicted"/>
<dbReference type="AlphaFoldDB" id="A0A221KH65"/>
<reference evidence="1 2" key="1">
    <citation type="submission" date="2017-07" db="EMBL/GenBank/DDBJ databases">
        <title>Complete Genome Sequence of the cosmetic ferment Vitreoscilla filiformis (ATCC15551).</title>
        <authorList>
            <person name="Contreras S."/>
            <person name="Sagory-Zalkind P."/>
            <person name="Blanquart H."/>
            <person name="Iltis A."/>
            <person name="Morand S.C."/>
        </authorList>
    </citation>
    <scope>NUCLEOTIDE SEQUENCE [LARGE SCALE GENOMIC DNA]</scope>
    <source>
        <strain evidence="1 2">ATCC 15551</strain>
    </source>
</reference>
<accession>A0A221KH65</accession>
<sequence>MTAMPPSTERPALKDELLSRSHIQQLAEAGAQVGVLQPERFLAATCAHWEDLPVLGRLQRLGAVLCAQLPADFDAMLQAAVRLGPCMPNSFAAMALCECATLRHHPDDDVTLNALAILTCFGSAEWALRPLLIRDPERVFHHAAAWARHDNAHVRRLASEGTRPRLPWSQRLDALARHPQAQRPILDALRDDPSATVRRSVANHLNDIAKVNPDGVFALLSAWPSPSPATQALIRHALRTLIKQGEPRALAWIGAGAPAQLRVTSFLVAPSTLRLGEAVLLLAELTSVSPQPQTLEVDYAVHFVKQNGSTSRKVFKLRRFTLAPGVTVQLTHRHRVEDFTTRRHHSGRHRVELLINGPCWAEGAFDLTV</sequence>
<dbReference type="SUPFAM" id="SSF48371">
    <property type="entry name" value="ARM repeat"/>
    <property type="match status" value="1"/>
</dbReference>
<dbReference type="KEGG" id="vff:VITFI_CDS2395"/>
<dbReference type="Gene3D" id="1.25.40.290">
    <property type="entry name" value="ARM repeat domains"/>
    <property type="match status" value="1"/>
</dbReference>
<organism evidence="1 2">
    <name type="scientific">Vitreoscilla filiformis</name>
    <dbReference type="NCBI Taxonomy" id="63"/>
    <lineage>
        <taxon>Bacteria</taxon>
        <taxon>Pseudomonadati</taxon>
        <taxon>Pseudomonadota</taxon>
        <taxon>Betaproteobacteria</taxon>
        <taxon>Neisseriales</taxon>
        <taxon>Neisseriaceae</taxon>
        <taxon>Vitreoscilla</taxon>
    </lineage>
</organism>
<dbReference type="InterPro" id="IPR016024">
    <property type="entry name" value="ARM-type_fold"/>
</dbReference>
<dbReference type="Proteomes" id="UP000199729">
    <property type="component" value="Chromosome"/>
</dbReference>
<protein>
    <submittedName>
        <fullName evidence="1">DNA alkylation repair protein</fullName>
    </submittedName>
</protein>